<comment type="cofactor">
    <cofactor evidence="7">
        <name>Mg(2+)</name>
        <dbReference type="ChEBI" id="CHEBI:18420"/>
    </cofactor>
</comment>
<dbReference type="PROSITE" id="PS50126">
    <property type="entry name" value="S1"/>
    <property type="match status" value="1"/>
</dbReference>
<comment type="similarity">
    <text evidence="1 7">Belongs to the polyribonucleotide nucleotidyltransferase family.</text>
</comment>
<dbReference type="InterPro" id="IPR004088">
    <property type="entry name" value="KH_dom_type_1"/>
</dbReference>
<dbReference type="GO" id="GO:0004654">
    <property type="term" value="F:polyribonucleotide nucleotidyltransferase activity"/>
    <property type="evidence" value="ECO:0007669"/>
    <property type="project" value="UniProtKB-EC"/>
</dbReference>
<organism evidence="10 11">
    <name type="scientific">Thermosipho ferrireducens</name>
    <dbReference type="NCBI Taxonomy" id="2571116"/>
    <lineage>
        <taxon>Bacteria</taxon>
        <taxon>Thermotogati</taxon>
        <taxon>Thermotogota</taxon>
        <taxon>Thermotogae</taxon>
        <taxon>Thermotogales</taxon>
        <taxon>Fervidobacteriaceae</taxon>
        <taxon>Thermosipho</taxon>
    </lineage>
</organism>
<dbReference type="CDD" id="cd11364">
    <property type="entry name" value="RNase_PH_PNPase_2"/>
    <property type="match status" value="1"/>
</dbReference>
<evidence type="ECO:0000256" key="7">
    <source>
        <dbReference type="HAMAP-Rule" id="MF_01595"/>
    </source>
</evidence>
<dbReference type="SUPFAM" id="SSF50249">
    <property type="entry name" value="Nucleic acid-binding proteins"/>
    <property type="match status" value="1"/>
</dbReference>
<dbReference type="PANTHER" id="PTHR11252:SF0">
    <property type="entry name" value="POLYRIBONUCLEOTIDE NUCLEOTIDYLTRANSFERASE 1, MITOCHONDRIAL"/>
    <property type="match status" value="1"/>
</dbReference>
<dbReference type="SUPFAM" id="SSF54791">
    <property type="entry name" value="Eukaryotic type KH-domain (KH-domain type I)"/>
    <property type="match status" value="1"/>
</dbReference>
<dbReference type="InterPro" id="IPR004087">
    <property type="entry name" value="KH_dom"/>
</dbReference>
<evidence type="ECO:0000256" key="8">
    <source>
        <dbReference type="SAM" id="Coils"/>
    </source>
</evidence>
<dbReference type="RefSeq" id="WP_207567669.1">
    <property type="nucleotide sequence ID" value="NZ_CP071446.1"/>
</dbReference>
<dbReference type="Gene3D" id="3.30.230.70">
    <property type="entry name" value="GHMP Kinase, N-terminal domain"/>
    <property type="match status" value="2"/>
</dbReference>
<evidence type="ECO:0000313" key="10">
    <source>
        <dbReference type="EMBL" id="QTA38953.1"/>
    </source>
</evidence>
<sequence>MNVKEWKTKLFGRDLIVQYGKVAKQSSGSIWLQFGESVVLATVNISDRVIEGIDFVPLTVEYQEKFYAAGKIPGGFIKREGKPTESGILSARLIDRPIRPLFPKYLRNDVQLIVTVLSVDNDAPPDVAGIIAASLALNLSKIPFDGIVAGVRVGYVDGEFVIFPTETQLEKSKLDIVVAGSEEAITMVEGEAKEISEEEMVRALMVAHEAIKKIVDFEKEILKEFDVEKITIEEPKPLEEVIKKFEETLNVQELRQRLLVKEKLERSKKLNEYRDVVIENILNDIELEEDEKKLQESLLKELFDEKAKKLMRKIIIEEGIRADGRRPEDIRPITCELGLLPRAHGSALFTRGETQSLGIVTLGAPMEEQIVDTIMEEGTKRFILHYNFPPFSVGEVKPLRGPGRREIGHGHLAERALKAVVPDEDDYPYVVRVVSEILESNGSSSMATVCSGSLALMDAGVPIRTHVAGVAMGLIIEDDKAVILTDIQGLEDHWGDMDFKVAGTRNGITAFQMDCKVAGVGEELLNKALNQAKEARMKILDKLFETIEKPRENLSPHAPLIVTIHIDPTKVGDLIGPGGKVIKAIIKDYDVEISIDDVTGKVSIYGKDQGKVNDAVEYIKNITQEIEVGNEYTGKIIRIEPYGLFVEILPGKIGLAHVSKLGEDSKVFTKKYKVGDVIKVEVINIDEVGRIQLGKSKS</sequence>
<dbReference type="SMART" id="SM00322">
    <property type="entry name" value="KH"/>
    <property type="match status" value="1"/>
</dbReference>
<reference evidence="10 11" key="1">
    <citation type="submission" date="2021-03" db="EMBL/GenBank/DDBJ databases">
        <title>Thermosipho ferrireducens sp.nov., an anaerobic thermophilic iron-reducing bacterium isolated from a deep-sea hydrothermal sulfide deposits.</title>
        <authorList>
            <person name="Zeng X."/>
            <person name="Chen Y."/>
            <person name="Shao Z."/>
        </authorList>
    </citation>
    <scope>NUCLEOTIDE SEQUENCE [LARGE SCALE GENOMIC DNA]</scope>
    <source>
        <strain evidence="10 11">JL129W03</strain>
    </source>
</reference>
<keyword evidence="11" id="KW-1185">Reference proteome</keyword>
<dbReference type="InterPro" id="IPR012162">
    <property type="entry name" value="PNPase"/>
</dbReference>
<keyword evidence="2 7" id="KW-0963">Cytoplasm</keyword>
<dbReference type="Pfam" id="PF00575">
    <property type="entry name" value="S1"/>
    <property type="match status" value="1"/>
</dbReference>
<dbReference type="Pfam" id="PF00013">
    <property type="entry name" value="KH_1"/>
    <property type="match status" value="1"/>
</dbReference>
<dbReference type="InterPro" id="IPR015847">
    <property type="entry name" value="ExoRNase_PH_dom2"/>
</dbReference>
<accession>A0ABX7S8N0</accession>
<proteinExistence type="inferred from homology"/>
<dbReference type="HAMAP" id="MF_01595">
    <property type="entry name" value="PNPase"/>
    <property type="match status" value="1"/>
</dbReference>
<evidence type="ECO:0000256" key="3">
    <source>
        <dbReference type="ARBA" id="ARBA00022679"/>
    </source>
</evidence>
<evidence type="ECO:0000256" key="5">
    <source>
        <dbReference type="ARBA" id="ARBA00022723"/>
    </source>
</evidence>
<dbReference type="CDD" id="cd11363">
    <property type="entry name" value="RNase_PH_PNPase_1"/>
    <property type="match status" value="1"/>
</dbReference>
<dbReference type="SMART" id="SM00316">
    <property type="entry name" value="S1"/>
    <property type="match status" value="1"/>
</dbReference>
<dbReference type="EMBL" id="CP071446">
    <property type="protein sequence ID" value="QTA38953.1"/>
    <property type="molecule type" value="Genomic_DNA"/>
</dbReference>
<keyword evidence="7" id="KW-0460">Magnesium</keyword>
<dbReference type="Pfam" id="PF01138">
    <property type="entry name" value="RNase_PH"/>
    <property type="match status" value="2"/>
</dbReference>
<dbReference type="Gene3D" id="3.30.1370.10">
    <property type="entry name" value="K Homology domain, type 1"/>
    <property type="match status" value="1"/>
</dbReference>
<dbReference type="PROSITE" id="PS50084">
    <property type="entry name" value="KH_TYPE_1"/>
    <property type="match status" value="1"/>
</dbReference>
<dbReference type="Proteomes" id="UP000671862">
    <property type="component" value="Chromosome"/>
</dbReference>
<feature type="domain" description="S1 motif" evidence="9">
    <location>
        <begin position="629"/>
        <end position="696"/>
    </location>
</feature>
<dbReference type="EC" id="2.7.7.8" evidence="7"/>
<dbReference type="PIRSF" id="PIRSF005499">
    <property type="entry name" value="PNPase"/>
    <property type="match status" value="1"/>
</dbReference>
<dbReference type="PANTHER" id="PTHR11252">
    <property type="entry name" value="POLYRIBONUCLEOTIDE NUCLEOTIDYLTRANSFERASE"/>
    <property type="match status" value="1"/>
</dbReference>
<dbReference type="InterPro" id="IPR012340">
    <property type="entry name" value="NA-bd_OB-fold"/>
</dbReference>
<evidence type="ECO:0000256" key="1">
    <source>
        <dbReference type="ARBA" id="ARBA00007404"/>
    </source>
</evidence>
<dbReference type="InterPro" id="IPR027408">
    <property type="entry name" value="PNPase/RNase_PH_dom_sf"/>
</dbReference>
<feature type="binding site" evidence="7">
    <location>
        <position position="492"/>
    </location>
    <ligand>
        <name>Mg(2+)</name>
        <dbReference type="ChEBI" id="CHEBI:18420"/>
    </ligand>
</feature>
<evidence type="ECO:0000259" key="9">
    <source>
        <dbReference type="PROSITE" id="PS50126"/>
    </source>
</evidence>
<evidence type="ECO:0000256" key="4">
    <source>
        <dbReference type="ARBA" id="ARBA00022695"/>
    </source>
</evidence>
<comment type="subcellular location">
    <subcellularLocation>
        <location evidence="7">Cytoplasm</location>
    </subcellularLocation>
</comment>
<dbReference type="InterPro" id="IPR001247">
    <property type="entry name" value="ExoRNase_PH_dom1"/>
</dbReference>
<dbReference type="CDD" id="cd02393">
    <property type="entry name" value="KH-I_PNPase"/>
    <property type="match status" value="1"/>
</dbReference>
<keyword evidence="5 7" id="KW-0479">Metal-binding</keyword>
<keyword evidence="6 7" id="KW-0694">RNA-binding</keyword>
<evidence type="ECO:0000256" key="2">
    <source>
        <dbReference type="ARBA" id="ARBA00022490"/>
    </source>
</evidence>
<dbReference type="InterPro" id="IPR003029">
    <property type="entry name" value="S1_domain"/>
</dbReference>
<dbReference type="NCBIfam" id="TIGR03591">
    <property type="entry name" value="polynuc_phos"/>
    <property type="match status" value="1"/>
</dbReference>
<dbReference type="InterPro" id="IPR015848">
    <property type="entry name" value="PNPase_PH_RNA-bd_bac/org-type"/>
</dbReference>
<gene>
    <name evidence="7 10" type="primary">pnp</name>
    <name evidence="10" type="ORF">JYK00_08020</name>
</gene>
<dbReference type="NCBIfam" id="NF008805">
    <property type="entry name" value="PRK11824.1"/>
    <property type="match status" value="1"/>
</dbReference>
<dbReference type="InterPro" id="IPR020568">
    <property type="entry name" value="Ribosomal_Su5_D2-typ_SF"/>
</dbReference>
<dbReference type="SUPFAM" id="SSF55666">
    <property type="entry name" value="Ribonuclease PH domain 2-like"/>
    <property type="match status" value="2"/>
</dbReference>
<keyword evidence="8" id="KW-0175">Coiled coil</keyword>
<dbReference type="Pfam" id="PF03726">
    <property type="entry name" value="PNPase"/>
    <property type="match status" value="1"/>
</dbReference>
<evidence type="ECO:0000313" key="11">
    <source>
        <dbReference type="Proteomes" id="UP000671862"/>
    </source>
</evidence>
<dbReference type="Pfam" id="PF03725">
    <property type="entry name" value="RNase_PH_C"/>
    <property type="match status" value="2"/>
</dbReference>
<comment type="catalytic activity">
    <reaction evidence="7">
        <text>RNA(n+1) + phosphate = RNA(n) + a ribonucleoside 5'-diphosphate</text>
        <dbReference type="Rhea" id="RHEA:22096"/>
        <dbReference type="Rhea" id="RHEA-COMP:14527"/>
        <dbReference type="Rhea" id="RHEA-COMP:17342"/>
        <dbReference type="ChEBI" id="CHEBI:43474"/>
        <dbReference type="ChEBI" id="CHEBI:57930"/>
        <dbReference type="ChEBI" id="CHEBI:140395"/>
        <dbReference type="EC" id="2.7.7.8"/>
    </reaction>
</comment>
<dbReference type="Gene3D" id="2.40.50.140">
    <property type="entry name" value="Nucleic acid-binding proteins"/>
    <property type="match status" value="1"/>
</dbReference>
<evidence type="ECO:0000256" key="6">
    <source>
        <dbReference type="ARBA" id="ARBA00022884"/>
    </source>
</evidence>
<dbReference type="SUPFAM" id="SSF54211">
    <property type="entry name" value="Ribosomal protein S5 domain 2-like"/>
    <property type="match status" value="2"/>
</dbReference>
<feature type="binding site" evidence="7">
    <location>
        <position position="498"/>
    </location>
    <ligand>
        <name>Mg(2+)</name>
        <dbReference type="ChEBI" id="CHEBI:18420"/>
    </ligand>
</feature>
<dbReference type="InterPro" id="IPR036612">
    <property type="entry name" value="KH_dom_type_1_sf"/>
</dbReference>
<comment type="function">
    <text evidence="7">Involved in mRNA degradation. Catalyzes the phosphorolysis of single-stranded polyribonucleotides processively in the 3'- to 5'-direction.</text>
</comment>
<keyword evidence="3 7" id="KW-0808">Transferase</keyword>
<keyword evidence="4 7" id="KW-0548">Nucleotidyltransferase</keyword>
<dbReference type="InterPro" id="IPR036345">
    <property type="entry name" value="ExoRNase_PH_dom2_sf"/>
</dbReference>
<feature type="coiled-coil region" evidence="8">
    <location>
        <begin position="278"/>
        <end position="305"/>
    </location>
</feature>
<protein>
    <recommendedName>
        <fullName evidence="7">Polyribonucleotide nucleotidyltransferase</fullName>
        <ecNumber evidence="7">2.7.7.8</ecNumber>
    </recommendedName>
    <alternativeName>
        <fullName evidence="7">Polynucleotide phosphorylase</fullName>
        <shortName evidence="7">PNPase</shortName>
    </alternativeName>
</protein>
<name>A0ABX7S8N0_9BACT</name>